<name>A0ACC1LPI8_9FUNG</name>
<keyword evidence="2" id="KW-1185">Reference proteome</keyword>
<organism evidence="1 2">
    <name type="scientific">Coemansia furcata</name>
    <dbReference type="NCBI Taxonomy" id="417177"/>
    <lineage>
        <taxon>Eukaryota</taxon>
        <taxon>Fungi</taxon>
        <taxon>Fungi incertae sedis</taxon>
        <taxon>Zoopagomycota</taxon>
        <taxon>Kickxellomycotina</taxon>
        <taxon>Kickxellomycetes</taxon>
        <taxon>Kickxellales</taxon>
        <taxon>Kickxellaceae</taxon>
        <taxon>Coemansia</taxon>
    </lineage>
</organism>
<dbReference type="Proteomes" id="UP001140096">
    <property type="component" value="Unassembled WGS sequence"/>
</dbReference>
<dbReference type="EMBL" id="JANBUP010000232">
    <property type="protein sequence ID" value="KAJ2812396.1"/>
    <property type="molecule type" value="Genomic_DNA"/>
</dbReference>
<evidence type="ECO:0000313" key="1">
    <source>
        <dbReference type="EMBL" id="KAJ2812396.1"/>
    </source>
</evidence>
<sequence length="327" mass="37172">MLVIDRLGYKRWVFPPYQFYLFNVHEGLATWFGESPPLYHLYVSMPIMFTSMLPFVLHGVYIAVARGHATAQPAIVAVAAIFIFSLVPHMEYRFLYPLLPIGFMYAAVSIKSLVVTHPCSMDASKKSDTPKNASVAEAKVNGRRLWSVRNIVAYLLVTNIPASLYLNLVHQRGVVDVMTYLRSEAQKQLVEEIGFLMPCHSTPYYSHLHQPIPMWFLSCEPPLEKTALTTHYCEADDFELDPAGFMHRIFANSKDQNAPDLDVVNGSYQPGQTRRKPSHLVMYACMTKRIHEELAALGYSECARFFNTHFSGDARRKGDVVVYRLVV</sequence>
<proteinExistence type="predicted"/>
<gene>
    <name evidence="1" type="primary">GPI10</name>
    <name evidence="1" type="ORF">H4S07_001430</name>
</gene>
<accession>A0ACC1LPI8</accession>
<reference evidence="1" key="1">
    <citation type="submission" date="2022-07" db="EMBL/GenBank/DDBJ databases">
        <title>Phylogenomic reconstructions and comparative analyses of Kickxellomycotina fungi.</title>
        <authorList>
            <person name="Reynolds N.K."/>
            <person name="Stajich J.E."/>
            <person name="Barry K."/>
            <person name="Grigoriev I.V."/>
            <person name="Crous P."/>
            <person name="Smith M.E."/>
        </authorList>
    </citation>
    <scope>NUCLEOTIDE SEQUENCE</scope>
    <source>
        <strain evidence="1">CBS 102833</strain>
    </source>
</reference>
<comment type="caution">
    <text evidence="1">The sequence shown here is derived from an EMBL/GenBank/DDBJ whole genome shotgun (WGS) entry which is preliminary data.</text>
</comment>
<evidence type="ECO:0000313" key="2">
    <source>
        <dbReference type="Proteomes" id="UP001140096"/>
    </source>
</evidence>
<protein>
    <submittedName>
        <fullName evidence="1">Glycosylphosphatidylinositol anchor biosynthesis</fullName>
    </submittedName>
</protein>